<evidence type="ECO:0000256" key="4">
    <source>
        <dbReference type="ARBA" id="ARBA00040194"/>
    </source>
</evidence>
<comment type="caution">
    <text evidence="6">The sequence shown here is derived from an EMBL/GenBank/DDBJ whole genome shotgun (WGS) entry which is preliminary data.</text>
</comment>
<comment type="similarity">
    <text evidence="3">Belongs to the HNH nuclease family.</text>
</comment>
<reference evidence="6 7" key="1">
    <citation type="submission" date="2022-10" db="EMBL/GenBank/DDBJ databases">
        <title>Janthinobacterium sp. hw3 Genome sequencing.</title>
        <authorList>
            <person name="Park S."/>
        </authorList>
    </citation>
    <scope>NUCLEOTIDE SEQUENCE [LARGE SCALE GENOMIC DNA]</scope>
    <source>
        <strain evidence="7">hw3</strain>
    </source>
</reference>
<feature type="domain" description="HNH nuclease" evidence="5">
    <location>
        <begin position="26"/>
        <end position="81"/>
    </location>
</feature>
<accession>A0ABT5JU49</accession>
<dbReference type="GO" id="GO:0004519">
    <property type="term" value="F:endonuclease activity"/>
    <property type="evidence" value="ECO:0007669"/>
    <property type="project" value="UniProtKB-KW"/>
</dbReference>
<name>A0ABT5JU49_9BURK</name>
<evidence type="ECO:0000259" key="5">
    <source>
        <dbReference type="SMART" id="SM00507"/>
    </source>
</evidence>
<evidence type="ECO:0000256" key="1">
    <source>
        <dbReference type="ARBA" id="ARBA00022722"/>
    </source>
</evidence>
<sequence length="94" mass="10410">MAVIQPGSWRTDKSSTQRGYGYKWQQARAGYLSKYPLCVYCAKAGLTRAATVVDHIVAHQGDMALFWDRSNWQSLCAPCHSSTKQREEARGGGG</sequence>
<dbReference type="RefSeq" id="WP_273669769.1">
    <property type="nucleotide sequence ID" value="NZ_JAQQXR010000001.1"/>
</dbReference>
<keyword evidence="6" id="KW-0255">Endonuclease</keyword>
<dbReference type="Pfam" id="PF01844">
    <property type="entry name" value="HNH"/>
    <property type="match status" value="1"/>
</dbReference>
<keyword evidence="1" id="KW-0540">Nuclease</keyword>
<dbReference type="Gene3D" id="1.10.30.50">
    <property type="match status" value="1"/>
</dbReference>
<dbReference type="InterPro" id="IPR003615">
    <property type="entry name" value="HNH_nuc"/>
</dbReference>
<dbReference type="InterPro" id="IPR002711">
    <property type="entry name" value="HNH"/>
</dbReference>
<keyword evidence="2" id="KW-0378">Hydrolase</keyword>
<evidence type="ECO:0000256" key="3">
    <source>
        <dbReference type="ARBA" id="ARBA00038412"/>
    </source>
</evidence>
<evidence type="ECO:0000313" key="6">
    <source>
        <dbReference type="EMBL" id="MDC8756249.1"/>
    </source>
</evidence>
<dbReference type="EMBL" id="JAQQXR010000001">
    <property type="protein sequence ID" value="MDC8756249.1"/>
    <property type="molecule type" value="Genomic_DNA"/>
</dbReference>
<dbReference type="PANTHER" id="PTHR41286:SF1">
    <property type="entry name" value="HNH NUCLEASE YAJD-RELATED"/>
    <property type="match status" value="1"/>
</dbReference>
<dbReference type="SMART" id="SM00507">
    <property type="entry name" value="HNHc"/>
    <property type="match status" value="1"/>
</dbReference>
<dbReference type="PANTHER" id="PTHR41286">
    <property type="entry name" value="HNH NUCLEASE YAJD-RELATED"/>
    <property type="match status" value="1"/>
</dbReference>
<gene>
    <name evidence="6" type="ORF">OIK44_01440</name>
</gene>
<protein>
    <recommendedName>
        <fullName evidence="4">Putative HNH nuclease YajD</fullName>
    </recommendedName>
</protein>
<proteinExistence type="inferred from homology"/>
<evidence type="ECO:0000256" key="2">
    <source>
        <dbReference type="ARBA" id="ARBA00022801"/>
    </source>
</evidence>
<keyword evidence="7" id="KW-1185">Reference proteome</keyword>
<evidence type="ECO:0000313" key="7">
    <source>
        <dbReference type="Proteomes" id="UP001221208"/>
    </source>
</evidence>
<dbReference type="CDD" id="cd00085">
    <property type="entry name" value="HNHc"/>
    <property type="match status" value="1"/>
</dbReference>
<organism evidence="6 7">
    <name type="scientific">Janthinobacterium fluminis</name>
    <dbReference type="NCBI Taxonomy" id="2987524"/>
    <lineage>
        <taxon>Bacteria</taxon>
        <taxon>Pseudomonadati</taxon>
        <taxon>Pseudomonadota</taxon>
        <taxon>Betaproteobacteria</taxon>
        <taxon>Burkholderiales</taxon>
        <taxon>Oxalobacteraceae</taxon>
        <taxon>Janthinobacterium</taxon>
    </lineage>
</organism>
<dbReference type="Proteomes" id="UP001221208">
    <property type="component" value="Unassembled WGS sequence"/>
</dbReference>